<keyword evidence="3" id="KW-0967">Endosome</keyword>
<dbReference type="GO" id="GO:0072666">
    <property type="term" value="P:establishment of protein localization to vacuole"/>
    <property type="evidence" value="ECO:0007669"/>
    <property type="project" value="UniProtKB-ARBA"/>
</dbReference>
<keyword evidence="2" id="KW-0813">Transport</keyword>
<dbReference type="GO" id="GO:0006886">
    <property type="term" value="P:intracellular protein transport"/>
    <property type="evidence" value="ECO:0007669"/>
    <property type="project" value="UniProtKB-ARBA"/>
</dbReference>
<dbReference type="OrthoDB" id="306304at2759"/>
<dbReference type="KEGG" id="spaa:SPAPADRAFT_58489"/>
<dbReference type="Proteomes" id="UP000000709">
    <property type="component" value="Unassembled WGS sequence"/>
</dbReference>
<feature type="compositionally biased region" description="Polar residues" evidence="5">
    <location>
        <begin position="41"/>
        <end position="80"/>
    </location>
</feature>
<sequence length="424" mass="46754">MVDPPVSSSPPMVHASSSSDAVPQLPPKPAKVPLHQPPVPNTTQVQSPQLTGPPSVGIPQSANPQYTGPRNEVNTMGPQTTGPPLPAKPPKLQSPTTQTINPIPLKYQAPLPLPGEQPQSQPQPPVQPEYQHFNQASPPPPFSATHFNYPKETSASPIQPIPYGPQKAAPSPQQLPPQQHNIQPGNRYTQQRVEHPQERHPVHVQHQPNLPIAKQPVVDLMDAVASSSKGSTSTQSDAQRRQMLEQLSIKINSYLTDPTNGSVNSDVPMVNEHANKAEALYNQLNHHYQQALGNTRNLDDHLAYLTTQLTHVSNLNQELMKLEELNSASKDKVYTGTNTALTLDDLIIPDSPLVKQLYETVSEIKSIKDTINLISGNFHNQPELINDSRLDVCIKTVRNLGRELFWLELTKDEIAHSIMNLPRQ</sequence>
<keyword evidence="8" id="KW-1185">Reference proteome</keyword>
<feature type="compositionally biased region" description="Low complexity" evidence="5">
    <location>
        <begin position="1"/>
        <end position="19"/>
    </location>
</feature>
<dbReference type="GO" id="GO:0005768">
    <property type="term" value="C:endosome"/>
    <property type="evidence" value="ECO:0007669"/>
    <property type="project" value="UniProtKB-SubCell"/>
</dbReference>
<evidence type="ECO:0000256" key="4">
    <source>
        <dbReference type="ARBA" id="ARBA00022927"/>
    </source>
</evidence>
<dbReference type="RefSeq" id="XP_007372687.1">
    <property type="nucleotide sequence ID" value="XM_007372625.1"/>
</dbReference>
<reference evidence="7 8" key="1">
    <citation type="journal article" date="2011" name="Proc. Natl. Acad. Sci. U.S.A.">
        <title>Comparative genomics of xylose-fermenting fungi for enhanced biofuel production.</title>
        <authorList>
            <person name="Wohlbach D.J."/>
            <person name="Kuo A."/>
            <person name="Sato T.K."/>
            <person name="Potts K.M."/>
            <person name="Salamov A.A."/>
            <person name="LaButti K.M."/>
            <person name="Sun H."/>
            <person name="Clum A."/>
            <person name="Pangilinan J.L."/>
            <person name="Lindquist E.A."/>
            <person name="Lucas S."/>
            <person name="Lapidus A."/>
            <person name="Jin M."/>
            <person name="Gunawan C."/>
            <person name="Balan V."/>
            <person name="Dale B.E."/>
            <person name="Jeffries T.W."/>
            <person name="Zinkel R."/>
            <person name="Barry K.W."/>
            <person name="Grigoriev I.V."/>
            <person name="Gasch A.P."/>
        </authorList>
    </citation>
    <scope>NUCLEOTIDE SEQUENCE [LARGE SCALE GENOMIC DNA]</scope>
    <source>
        <strain evidence="8">NRRL Y-27907 / 11-Y1</strain>
    </source>
</reference>
<dbReference type="HOGENOM" id="CLU_043965_0_0_1"/>
<dbReference type="eggNOG" id="KOG2391">
    <property type="taxonomic scope" value="Eukaryota"/>
</dbReference>
<dbReference type="Pfam" id="PF09454">
    <property type="entry name" value="Vps23_core"/>
    <property type="match status" value="1"/>
</dbReference>
<dbReference type="OMA" id="RFYHPYL"/>
<gene>
    <name evidence="7" type="ORF">SPAPADRAFT_58489</name>
</gene>
<evidence type="ECO:0000256" key="2">
    <source>
        <dbReference type="ARBA" id="ARBA00022448"/>
    </source>
</evidence>
<accession>G3AGD6</accession>
<feature type="compositionally biased region" description="Pro residues" evidence="5">
    <location>
        <begin position="111"/>
        <end position="127"/>
    </location>
</feature>
<name>G3AGD6_SPAPN</name>
<evidence type="ECO:0000256" key="5">
    <source>
        <dbReference type="SAM" id="MobiDB-lite"/>
    </source>
</evidence>
<protein>
    <recommendedName>
        <fullName evidence="6">SB domain-containing protein</fullName>
    </recommendedName>
</protein>
<dbReference type="EMBL" id="GL996499">
    <property type="protein sequence ID" value="EGW35275.1"/>
    <property type="molecule type" value="Genomic_DNA"/>
</dbReference>
<evidence type="ECO:0000256" key="1">
    <source>
        <dbReference type="ARBA" id="ARBA00004177"/>
    </source>
</evidence>
<dbReference type="GO" id="GO:0043162">
    <property type="term" value="P:ubiquitin-dependent protein catabolic process via the multivesicular body sorting pathway"/>
    <property type="evidence" value="ECO:0007669"/>
    <property type="project" value="UniProtKB-ARBA"/>
</dbReference>
<comment type="subcellular location">
    <subcellularLocation>
        <location evidence="1">Endosome</location>
    </subcellularLocation>
</comment>
<evidence type="ECO:0000259" key="6">
    <source>
        <dbReference type="Pfam" id="PF09454"/>
    </source>
</evidence>
<evidence type="ECO:0000313" key="7">
    <source>
        <dbReference type="EMBL" id="EGW35275.1"/>
    </source>
</evidence>
<dbReference type="InterPro" id="IPR017916">
    <property type="entry name" value="SB_dom"/>
</dbReference>
<dbReference type="STRING" id="619300.G3AGD6"/>
<feature type="region of interest" description="Disordered" evidence="5">
    <location>
        <begin position="1"/>
        <end position="184"/>
    </location>
</feature>
<organism evidence="8">
    <name type="scientific">Spathaspora passalidarum (strain NRRL Y-27907 / 11-Y1)</name>
    <dbReference type="NCBI Taxonomy" id="619300"/>
    <lineage>
        <taxon>Eukaryota</taxon>
        <taxon>Fungi</taxon>
        <taxon>Dikarya</taxon>
        <taxon>Ascomycota</taxon>
        <taxon>Saccharomycotina</taxon>
        <taxon>Pichiomycetes</taxon>
        <taxon>Debaryomycetaceae</taxon>
        <taxon>Spathaspora</taxon>
    </lineage>
</organism>
<feature type="compositionally biased region" description="Low complexity" evidence="5">
    <location>
        <begin position="165"/>
        <end position="179"/>
    </location>
</feature>
<feature type="compositionally biased region" description="Pro residues" evidence="5">
    <location>
        <begin position="24"/>
        <end position="40"/>
    </location>
</feature>
<proteinExistence type="predicted"/>
<keyword evidence="4" id="KW-0653">Protein transport</keyword>
<evidence type="ECO:0000313" key="8">
    <source>
        <dbReference type="Proteomes" id="UP000000709"/>
    </source>
</evidence>
<dbReference type="InParanoid" id="G3AGD6"/>
<dbReference type="SUPFAM" id="SSF140111">
    <property type="entry name" value="Endosomal sorting complex assembly domain"/>
    <property type="match status" value="1"/>
</dbReference>
<dbReference type="GeneID" id="18872470"/>
<evidence type="ECO:0000256" key="3">
    <source>
        <dbReference type="ARBA" id="ARBA00022753"/>
    </source>
</evidence>
<dbReference type="AlphaFoldDB" id="G3AGD6"/>
<dbReference type="Gene3D" id="6.10.140.820">
    <property type="match status" value="1"/>
</dbReference>
<dbReference type="InterPro" id="IPR037202">
    <property type="entry name" value="ESCRT_assembly_dom"/>
</dbReference>
<feature type="domain" description="SB" evidence="6">
    <location>
        <begin position="345"/>
        <end position="409"/>
    </location>
</feature>